<dbReference type="PROSITE" id="PS50975">
    <property type="entry name" value="ATP_GRASP"/>
    <property type="match status" value="1"/>
</dbReference>
<evidence type="ECO:0000313" key="7">
    <source>
        <dbReference type="Proteomes" id="UP001158049"/>
    </source>
</evidence>
<evidence type="ECO:0000313" key="6">
    <source>
        <dbReference type="EMBL" id="SMP47929.1"/>
    </source>
</evidence>
<dbReference type="PANTHER" id="PTHR43585:SF2">
    <property type="entry name" value="ATP-GRASP ENZYME FSQD"/>
    <property type="match status" value="1"/>
</dbReference>
<accession>A0ABY1PU14</accession>
<evidence type="ECO:0000259" key="5">
    <source>
        <dbReference type="PROSITE" id="PS50975"/>
    </source>
</evidence>
<dbReference type="InterPro" id="IPR024710">
    <property type="entry name" value="MfnD"/>
</dbReference>
<dbReference type="InterPro" id="IPR005479">
    <property type="entry name" value="CPAse_ATP-bd"/>
</dbReference>
<keyword evidence="2 4" id="KW-0547">Nucleotide-binding</keyword>
<dbReference type="InterPro" id="IPR003806">
    <property type="entry name" value="ATP-grasp_PylC-type"/>
</dbReference>
<evidence type="ECO:0000256" key="4">
    <source>
        <dbReference type="PROSITE-ProRule" id="PRU00409"/>
    </source>
</evidence>
<name>A0ABY1PU14_9BURK</name>
<dbReference type="Pfam" id="PF18301">
    <property type="entry name" value="preATP-grasp_3"/>
    <property type="match status" value="1"/>
</dbReference>
<sequence>MLSCAGFHADRPLLGVLGDLCRLPGVEVTLLRAPGLARLQLPDAVRVIPCAPERAAETVGACIADADAVWPVVPESYGMLELASRHILGCGSLLLGSRPDAVSVAASKHETARVLKAAGIAVVDTFLLHDALPAGASAWVVKPDDGAGCSETRIYADCDAARLATGERDGGRYVMQPYLRGAHRSMSMVCADEQVLLMSVNEQRMAVFDNQLHYMGSTVNGVREQQRQCRALAERVIGALPGLWGCVGIDFIMTEDGPVVLEVNPRVTMAHAALRQSTGHNPAQLLLELLLGKSCAPLEARRIKPVSIDISPFPEPPESRHRNAAG</sequence>
<dbReference type="PIRSF" id="PIRSF016766">
    <property type="entry name" value="UCP016766_ATPgrasp"/>
    <property type="match status" value="1"/>
</dbReference>
<dbReference type="Gene3D" id="3.30.470.20">
    <property type="entry name" value="ATP-grasp fold, B domain"/>
    <property type="match status" value="1"/>
</dbReference>
<dbReference type="InterPro" id="IPR011761">
    <property type="entry name" value="ATP-grasp"/>
</dbReference>
<evidence type="ECO:0000256" key="2">
    <source>
        <dbReference type="ARBA" id="ARBA00022741"/>
    </source>
</evidence>
<evidence type="ECO:0000256" key="3">
    <source>
        <dbReference type="ARBA" id="ARBA00022840"/>
    </source>
</evidence>
<dbReference type="PANTHER" id="PTHR43585">
    <property type="entry name" value="FUMIPYRROLE BIOSYNTHESIS PROTEIN C"/>
    <property type="match status" value="1"/>
</dbReference>
<proteinExistence type="predicted"/>
<dbReference type="PROSITE" id="PS00867">
    <property type="entry name" value="CPSASE_2"/>
    <property type="match status" value="1"/>
</dbReference>
<comment type="caution">
    <text evidence="6">The sequence shown here is derived from an EMBL/GenBank/DDBJ whole genome shotgun (WGS) entry which is preliminary data.</text>
</comment>
<dbReference type="Pfam" id="PF02655">
    <property type="entry name" value="ATP-grasp_3"/>
    <property type="match status" value="1"/>
</dbReference>
<dbReference type="EMBL" id="FXUL01000002">
    <property type="protein sequence ID" value="SMP47929.1"/>
    <property type="molecule type" value="Genomic_DNA"/>
</dbReference>
<dbReference type="SUPFAM" id="SSF56059">
    <property type="entry name" value="Glutathione synthetase ATP-binding domain-like"/>
    <property type="match status" value="1"/>
</dbReference>
<dbReference type="Gene3D" id="2.30.36.100">
    <property type="match status" value="1"/>
</dbReference>
<evidence type="ECO:0000256" key="1">
    <source>
        <dbReference type="ARBA" id="ARBA00022598"/>
    </source>
</evidence>
<dbReference type="InterPro" id="IPR040803">
    <property type="entry name" value="MfnD_preATP-grasp"/>
</dbReference>
<keyword evidence="1" id="KW-0436">Ligase</keyword>
<organism evidence="6 7">
    <name type="scientific">Noviherbaspirillum suwonense</name>
    <dbReference type="NCBI Taxonomy" id="1224511"/>
    <lineage>
        <taxon>Bacteria</taxon>
        <taxon>Pseudomonadati</taxon>
        <taxon>Pseudomonadota</taxon>
        <taxon>Betaproteobacteria</taxon>
        <taxon>Burkholderiales</taxon>
        <taxon>Oxalobacteraceae</taxon>
        <taxon>Noviherbaspirillum</taxon>
    </lineage>
</organism>
<dbReference type="InterPro" id="IPR052032">
    <property type="entry name" value="ATP-dep_AA_Ligase"/>
</dbReference>
<dbReference type="Proteomes" id="UP001158049">
    <property type="component" value="Unassembled WGS sequence"/>
</dbReference>
<keyword evidence="3 4" id="KW-0067">ATP-binding</keyword>
<feature type="domain" description="ATP-grasp" evidence="5">
    <location>
        <begin position="112"/>
        <end position="291"/>
    </location>
</feature>
<reference evidence="6 7" key="1">
    <citation type="submission" date="2017-05" db="EMBL/GenBank/DDBJ databases">
        <authorList>
            <person name="Varghese N."/>
            <person name="Submissions S."/>
        </authorList>
    </citation>
    <scope>NUCLEOTIDE SEQUENCE [LARGE SCALE GENOMIC DNA]</scope>
    <source>
        <strain evidence="6 7">DSM 26001</strain>
    </source>
</reference>
<gene>
    <name evidence="6" type="ORF">SAMN06295970_10284</name>
</gene>
<protein>
    <submittedName>
        <fullName evidence="6">ATP-grasp domain-containing protein</fullName>
    </submittedName>
</protein>
<keyword evidence="7" id="KW-1185">Reference proteome</keyword>